<organism evidence="1">
    <name type="scientific">Sesamum latifolium</name>
    <dbReference type="NCBI Taxonomy" id="2727402"/>
    <lineage>
        <taxon>Eukaryota</taxon>
        <taxon>Viridiplantae</taxon>
        <taxon>Streptophyta</taxon>
        <taxon>Embryophyta</taxon>
        <taxon>Tracheophyta</taxon>
        <taxon>Spermatophyta</taxon>
        <taxon>Magnoliopsida</taxon>
        <taxon>eudicotyledons</taxon>
        <taxon>Gunneridae</taxon>
        <taxon>Pentapetalae</taxon>
        <taxon>asterids</taxon>
        <taxon>lamiids</taxon>
        <taxon>Lamiales</taxon>
        <taxon>Pedaliaceae</taxon>
        <taxon>Sesamum</taxon>
    </lineage>
</organism>
<accession>A0AAW2W9M0</accession>
<dbReference type="AlphaFoldDB" id="A0AAW2W9M0"/>
<evidence type="ECO:0000313" key="1">
    <source>
        <dbReference type="EMBL" id="KAL0438537.1"/>
    </source>
</evidence>
<reference evidence="1" key="1">
    <citation type="submission" date="2020-06" db="EMBL/GenBank/DDBJ databases">
        <authorList>
            <person name="Li T."/>
            <person name="Hu X."/>
            <person name="Zhang T."/>
            <person name="Song X."/>
            <person name="Zhang H."/>
            <person name="Dai N."/>
            <person name="Sheng W."/>
            <person name="Hou X."/>
            <person name="Wei L."/>
        </authorList>
    </citation>
    <scope>NUCLEOTIDE SEQUENCE</scope>
    <source>
        <strain evidence="1">KEN1</strain>
        <tissue evidence="1">Leaf</tissue>
    </source>
</reference>
<name>A0AAW2W9M0_9LAMI</name>
<proteinExistence type="predicted"/>
<gene>
    <name evidence="1" type="ORF">Slati_2336700</name>
</gene>
<protein>
    <submittedName>
        <fullName evidence="1">Uncharacterized protein</fullName>
    </submittedName>
</protein>
<dbReference type="EMBL" id="JACGWN010000008">
    <property type="protein sequence ID" value="KAL0438537.1"/>
    <property type="molecule type" value="Genomic_DNA"/>
</dbReference>
<comment type="caution">
    <text evidence="1">The sequence shown here is derived from an EMBL/GenBank/DDBJ whole genome shotgun (WGS) entry which is preliminary data.</text>
</comment>
<sequence>MVAQFNILQVDTLEEVRSLRLWWIRTPTVAPPLAAVVSWDAAPPPPPPSMAVFLRN</sequence>
<reference evidence="1" key="2">
    <citation type="journal article" date="2024" name="Plant">
        <title>Genomic evolution and insights into agronomic trait innovations of Sesamum species.</title>
        <authorList>
            <person name="Miao H."/>
            <person name="Wang L."/>
            <person name="Qu L."/>
            <person name="Liu H."/>
            <person name="Sun Y."/>
            <person name="Le M."/>
            <person name="Wang Q."/>
            <person name="Wei S."/>
            <person name="Zheng Y."/>
            <person name="Lin W."/>
            <person name="Duan Y."/>
            <person name="Cao H."/>
            <person name="Xiong S."/>
            <person name="Wang X."/>
            <person name="Wei L."/>
            <person name="Li C."/>
            <person name="Ma Q."/>
            <person name="Ju M."/>
            <person name="Zhao R."/>
            <person name="Li G."/>
            <person name="Mu C."/>
            <person name="Tian Q."/>
            <person name="Mei H."/>
            <person name="Zhang T."/>
            <person name="Gao T."/>
            <person name="Zhang H."/>
        </authorList>
    </citation>
    <scope>NUCLEOTIDE SEQUENCE</scope>
    <source>
        <strain evidence="1">KEN1</strain>
    </source>
</reference>